<keyword evidence="2" id="KW-1133">Transmembrane helix</keyword>
<evidence type="ECO:0000313" key="3">
    <source>
        <dbReference type="EMBL" id="EEA06714.1"/>
    </source>
</evidence>
<dbReference type="OMA" id="PIVEANW"/>
<evidence type="ECO:0000256" key="1">
    <source>
        <dbReference type="SAM" id="MobiDB-lite"/>
    </source>
</evidence>
<accession>B6AEU7</accession>
<name>B6AEU7_CRYMR</name>
<organism evidence="3 4">
    <name type="scientific">Cryptosporidium muris (strain RN66)</name>
    <dbReference type="NCBI Taxonomy" id="441375"/>
    <lineage>
        <taxon>Eukaryota</taxon>
        <taxon>Sar</taxon>
        <taxon>Alveolata</taxon>
        <taxon>Apicomplexa</taxon>
        <taxon>Conoidasida</taxon>
        <taxon>Coccidia</taxon>
        <taxon>Eucoccidiorida</taxon>
        <taxon>Eimeriorina</taxon>
        <taxon>Cryptosporidiidae</taxon>
        <taxon>Cryptosporidium</taxon>
    </lineage>
</organism>
<dbReference type="GeneID" id="6996332"/>
<keyword evidence="2" id="KW-0472">Membrane</keyword>
<dbReference type="EMBL" id="DS989730">
    <property type="protein sequence ID" value="EEA06714.1"/>
    <property type="molecule type" value="Genomic_DNA"/>
</dbReference>
<gene>
    <name evidence="3" type="ORF">CMU_013890</name>
</gene>
<feature type="transmembrane region" description="Helical" evidence="2">
    <location>
        <begin position="7"/>
        <end position="27"/>
    </location>
</feature>
<evidence type="ECO:0000313" key="4">
    <source>
        <dbReference type="Proteomes" id="UP000001460"/>
    </source>
</evidence>
<dbReference type="Proteomes" id="UP000001460">
    <property type="component" value="Unassembled WGS sequence"/>
</dbReference>
<dbReference type="VEuPathDB" id="CryptoDB:CMU_013890"/>
<keyword evidence="4" id="KW-1185">Reference proteome</keyword>
<dbReference type="RefSeq" id="XP_002141063.1">
    <property type="nucleotide sequence ID" value="XM_002141027.1"/>
</dbReference>
<evidence type="ECO:0000256" key="2">
    <source>
        <dbReference type="SAM" id="Phobius"/>
    </source>
</evidence>
<keyword evidence="2" id="KW-0812">Transmembrane</keyword>
<proteinExistence type="predicted"/>
<dbReference type="OrthoDB" id="337240at2759"/>
<protein>
    <submittedName>
        <fullName evidence="3">Uncharacterized protein</fullName>
    </submittedName>
</protein>
<feature type="region of interest" description="Disordered" evidence="1">
    <location>
        <begin position="1124"/>
        <end position="1145"/>
    </location>
</feature>
<sequence length="1467" mass="171590">MFLEKNNLWLLINFTKFLFYSFILVAYSNCFDGKKLPPSLQLLDEGNVYYWDVLKDYVEYFNSEIENIRQNYPYLEYHIKKGQWFSIVDVLECEYNDEEMYDTIPARIKISDLSQNINLIRDLWKENQFIAVSLNRIEFTQHCLGALQKLIHHPNVIIQGHDPIRLKSICNDASDRFFTPAILFDEIDSLISKDNYRYSIATLKCIDQERIRYGQWSAIVHLHALDSEDGRDRVFGDLKDSFYPVSQNFQNTKSSSLPYFPPPEFSRGVEHDNFVDSCMNALLNLYTRQEDPNILLKLYCDDAKKVYFSNTHDLVEKLDVYGMGEIDPISVSELRHKVGQLTLPSTLLLNIFDYRLVRIGQWQKIAQQIVKDHNSVPPYDRVRGIIYSDPRNYGYNAGLTFEEMIQNCEYTLRKKVMDQNKKGQFIDGKTEKASMSMDTDEEWEWASVIELVEVESFCKDAAGAYFDLGKEYYSIPRQMPLIPSRLEFDPGFGLTESYIPPQNLDLNRQRSALDSSKINNLDWRIEASSILWNTMDNLRLSTQLENLVTNIQWKKIIQQAKSFVFFEIGIDNFYNTDIKPPRSIFHYSNDPIEMYNQCLHAFSEARRTLYHRKFRRQSNLSIESLLALGYIMDSVDESQTNSYKWVISSSIAQGLQDKGITSNNIEEYPEFINPVKQSMCMESAKEYFEDAESCPFVQDEISKYKFQAQSVFPHNPVPNADDPKLADPSGDLEAEDQWNFLYDYSVYIRNKNDENINIILIPQKMPLSFIDFRHSLWRPPHECLQDMVINCIQASWPIVEANWRKQKVQTDLATALAIFCDSASLEYFERKRQWRQLINLIMKSQKYAGHFTWLRRGFYMPRKFEMLKIPLLTTGKEGPVSNEAIQRYSEILDITFSELVYMRYLAPFTTNLYKLTKLIACDMSQISTRGSWIGLIPVDAEVLRYTETILAMGRMESRNLLESKAIGFQPLRGAFDPRFKLSHRTKVKEPVSFRRNQDDLQSLSMSKLRPPQKTTVSPRVRLMQYKEIVEKDQDDLPFQYPLPDEVKVDWRKYKGGFVDTLDLQNMPNKKVIHDFINVDWLRPKNIDIISSDLKGSKRLQLKAIQIPRRRPFYDNNKGAIFYDTPSTPITGRGIEPRGRYPEPPGRFPVVDGTLHTGYRVTERYREPYEIPNKILPPDPALKSENFIPMPELPIVKRKSLKELRELAKSMDLQTEEDIKLEIPAIKKYLSQKVVKKGEKYDDIEVDDIYGITTRNRKNLLSGKITSEIIHNIIKAAEYYKIKADCIPQYGYTLGETINREEDAMRGARFVYRCLRMDNHFITAKMAFKIWIRSLFLRRNFHHSTLPGYRVNMKPYIKRRSKYDDQTYCPGKNQDKLDAITDSLATAAYSNYITNIKDINKLCFIAEDFLYKRIKTISNCVSSFKKNYIDDTKQPYFDLSKATLVCSQFENEWGTPVYKIERFPDPPT</sequence>
<reference evidence="3" key="1">
    <citation type="submission" date="2008-06" db="EMBL/GenBank/DDBJ databases">
        <authorList>
            <person name="Lorenzi H."/>
            <person name="Inman J."/>
            <person name="Miller J."/>
            <person name="Schobel S."/>
            <person name="Amedeo P."/>
            <person name="Caler E.V."/>
            <person name="da Silva J."/>
        </authorList>
    </citation>
    <scope>NUCLEOTIDE SEQUENCE [LARGE SCALE GENOMIC DNA]</scope>
    <source>
        <strain evidence="3">RN66</strain>
    </source>
</reference>